<evidence type="ECO:0000256" key="10">
    <source>
        <dbReference type="SAM" id="SignalP"/>
    </source>
</evidence>
<proteinExistence type="predicted"/>
<evidence type="ECO:0000259" key="12">
    <source>
        <dbReference type="Pfam" id="PF05425"/>
    </source>
</evidence>
<dbReference type="eggNOG" id="COG1276">
    <property type="taxonomic scope" value="Bacteria"/>
</dbReference>
<evidence type="ECO:0000256" key="1">
    <source>
        <dbReference type="ARBA" id="ARBA00004651"/>
    </source>
</evidence>
<feature type="domain" description="Copper resistance protein D" evidence="12">
    <location>
        <begin position="335"/>
        <end position="428"/>
    </location>
</feature>
<keyword evidence="15" id="KW-1185">Reference proteome</keyword>
<evidence type="ECO:0000313" key="15">
    <source>
        <dbReference type="Proteomes" id="UP000006316"/>
    </source>
</evidence>
<dbReference type="InterPro" id="IPR008457">
    <property type="entry name" value="Cu-R_CopD_dom"/>
</dbReference>
<evidence type="ECO:0000256" key="3">
    <source>
        <dbReference type="ARBA" id="ARBA00022692"/>
    </source>
</evidence>
<dbReference type="PANTHER" id="PTHR34820">
    <property type="entry name" value="INNER MEMBRANE PROTEIN YEBZ"/>
    <property type="match status" value="1"/>
</dbReference>
<feature type="domain" description="CopC" evidence="11">
    <location>
        <begin position="28"/>
        <end position="124"/>
    </location>
</feature>
<dbReference type="Pfam" id="PF13115">
    <property type="entry name" value="YtkA"/>
    <property type="match status" value="1"/>
</dbReference>
<feature type="transmembrane region" description="Helical" evidence="9">
    <location>
        <begin position="343"/>
        <end position="363"/>
    </location>
</feature>
<keyword evidence="8 9" id="KW-0472">Membrane</keyword>
<evidence type="ECO:0000256" key="6">
    <source>
        <dbReference type="ARBA" id="ARBA00022989"/>
    </source>
</evidence>
<accession>K6DKU8</accession>
<dbReference type="Proteomes" id="UP000006316">
    <property type="component" value="Unassembled WGS sequence"/>
</dbReference>
<feature type="domain" description="YtkA-like" evidence="13">
    <location>
        <begin position="453"/>
        <end position="529"/>
    </location>
</feature>
<reference evidence="14 15" key="1">
    <citation type="journal article" date="2012" name="Front. Microbiol.">
        <title>Redundancy and modularity in membrane-associated dissimilatory nitrate reduction in Bacillus.</title>
        <authorList>
            <person name="Heylen K."/>
            <person name="Keltjens J."/>
        </authorList>
    </citation>
    <scope>NUCLEOTIDE SEQUENCE [LARGE SCALE GENOMIC DNA]</scope>
    <source>
        <strain evidence="15">LMG 21833T</strain>
    </source>
</reference>
<dbReference type="InterPro" id="IPR014755">
    <property type="entry name" value="Cu-Rt/internalin_Ig-like"/>
</dbReference>
<feature type="transmembrane region" description="Helical" evidence="9">
    <location>
        <begin position="152"/>
        <end position="173"/>
    </location>
</feature>
<dbReference type="GO" id="GO:0006825">
    <property type="term" value="P:copper ion transport"/>
    <property type="evidence" value="ECO:0007669"/>
    <property type="project" value="InterPro"/>
</dbReference>
<comment type="caution">
    <text evidence="14">The sequence shown here is derived from an EMBL/GenBank/DDBJ whole genome shotgun (WGS) entry which is preliminary data.</text>
</comment>
<dbReference type="PANTHER" id="PTHR34820:SF4">
    <property type="entry name" value="INNER MEMBRANE PROTEIN YEBZ"/>
    <property type="match status" value="1"/>
</dbReference>
<feature type="transmembrane region" description="Helical" evidence="9">
    <location>
        <begin position="185"/>
        <end position="207"/>
    </location>
</feature>
<dbReference type="RefSeq" id="WP_007085419.1">
    <property type="nucleotide sequence ID" value="NZ_AJLS01000063.1"/>
</dbReference>
<keyword evidence="6 9" id="KW-1133">Transmembrane helix</keyword>
<feature type="transmembrane region" description="Helical" evidence="9">
    <location>
        <begin position="239"/>
        <end position="258"/>
    </location>
</feature>
<feature type="transmembrane region" description="Helical" evidence="9">
    <location>
        <begin position="411"/>
        <end position="431"/>
    </location>
</feature>
<feature type="transmembrane region" description="Helical" evidence="9">
    <location>
        <begin position="378"/>
        <end position="399"/>
    </location>
</feature>
<feature type="chain" id="PRO_5039592077" evidence="10">
    <location>
        <begin position="30"/>
        <end position="549"/>
    </location>
</feature>
<evidence type="ECO:0000256" key="4">
    <source>
        <dbReference type="ARBA" id="ARBA00022723"/>
    </source>
</evidence>
<gene>
    <name evidence="14" type="ORF">BABA_12016</name>
</gene>
<keyword evidence="2" id="KW-1003">Cell membrane</keyword>
<feature type="transmembrane region" description="Helical" evidence="9">
    <location>
        <begin position="265"/>
        <end position="289"/>
    </location>
</feature>
<dbReference type="InterPro" id="IPR014756">
    <property type="entry name" value="Ig_E-set"/>
</dbReference>
<dbReference type="AlphaFoldDB" id="K6DKU8"/>
<dbReference type="eggNOG" id="COG2372">
    <property type="taxonomic scope" value="Bacteria"/>
</dbReference>
<feature type="signal peptide" evidence="10">
    <location>
        <begin position="1"/>
        <end position="29"/>
    </location>
</feature>
<name>K6DKU8_9BACI</name>
<evidence type="ECO:0000259" key="13">
    <source>
        <dbReference type="Pfam" id="PF13115"/>
    </source>
</evidence>
<keyword evidence="4" id="KW-0479">Metal-binding</keyword>
<sequence>MKIKMKFSMFMVIVSLFLFLFPSIFSAHAYIKKSTPLENEMIEKSPNEVTIQFDETIQPAFNSLKVFDSEGNRVDKKNGRIDPKQPSILKSGLKKNLPDGMYRIKWKVVSSDGHPVEGVIPFQIGTEDQGSAVIHKETNGYTPKADLIIIRWLQYFSNSCYVGLLFFYMIILPKEYRQNGSKDKLFIRLLSSSFVLLFLSILLSLPLQATIESGFPWSEVFSFQTFENMLMNTSFGQTWIYQVAILLTLALITSFIGMAKSTKKIILWVCLALGTALLLTKALTSHAAAQTNQLLTVSLDFLHLLAASIWIGSLIGFVALLPWRKTEETKQEFIQMIKSFSKWGIILVLLLTFTGVFGSLLYIPNPSSLVQTSYGKVLGIKVILFLFMLIPATVNFIIGKRKKEKGLAASLWGELSVGVVILILSVVLTNLPTAMQSPGPFKETKNVNQGEQVILSVTPNSIGENLYEVTLKDRKGKPINDIEQLHLTFTMLDMDMGKETVNMEKVAEGKYRVQGLHFIMAGDWNVHVHVLTKSLESIDTDFSVLVGSQ</sequence>
<dbReference type="InterPro" id="IPR007348">
    <property type="entry name" value="CopC_dom"/>
</dbReference>
<keyword evidence="7" id="KW-0186">Copper</keyword>
<feature type="transmembrane region" description="Helical" evidence="9">
    <location>
        <begin position="301"/>
        <end position="323"/>
    </location>
</feature>
<dbReference type="GO" id="GO:0005886">
    <property type="term" value="C:plasma membrane"/>
    <property type="evidence" value="ECO:0007669"/>
    <property type="project" value="UniProtKB-SubCell"/>
</dbReference>
<evidence type="ECO:0000256" key="7">
    <source>
        <dbReference type="ARBA" id="ARBA00023008"/>
    </source>
</evidence>
<dbReference type="EMBL" id="AJLS01000063">
    <property type="protein sequence ID" value="EKN68778.1"/>
    <property type="molecule type" value="Genomic_DNA"/>
</dbReference>
<dbReference type="STRING" id="1117379.BABA_12016"/>
<dbReference type="SUPFAM" id="SSF81296">
    <property type="entry name" value="E set domains"/>
    <property type="match status" value="1"/>
</dbReference>
<dbReference type="InterPro" id="IPR032694">
    <property type="entry name" value="CopC/D"/>
</dbReference>
<dbReference type="OrthoDB" id="2353937at2"/>
<dbReference type="GO" id="GO:0046688">
    <property type="term" value="P:response to copper ion"/>
    <property type="evidence" value="ECO:0007669"/>
    <property type="project" value="InterPro"/>
</dbReference>
<organism evidence="14 15">
    <name type="scientific">Neobacillus bataviensis LMG 21833</name>
    <dbReference type="NCBI Taxonomy" id="1117379"/>
    <lineage>
        <taxon>Bacteria</taxon>
        <taxon>Bacillati</taxon>
        <taxon>Bacillota</taxon>
        <taxon>Bacilli</taxon>
        <taxon>Bacillales</taxon>
        <taxon>Bacillaceae</taxon>
        <taxon>Neobacillus</taxon>
    </lineage>
</organism>
<keyword evidence="5 10" id="KW-0732">Signal</keyword>
<dbReference type="Gene3D" id="2.60.40.1220">
    <property type="match status" value="1"/>
</dbReference>
<evidence type="ECO:0000256" key="9">
    <source>
        <dbReference type="SAM" id="Phobius"/>
    </source>
</evidence>
<dbReference type="InterPro" id="IPR032693">
    <property type="entry name" value="YtkA-like_dom"/>
</dbReference>
<dbReference type="PATRIC" id="fig|1117379.3.peg.2501"/>
<evidence type="ECO:0000256" key="8">
    <source>
        <dbReference type="ARBA" id="ARBA00023136"/>
    </source>
</evidence>
<comment type="subcellular location">
    <subcellularLocation>
        <location evidence="1">Cell membrane</location>
        <topology evidence="1">Multi-pass membrane protein</topology>
    </subcellularLocation>
</comment>
<evidence type="ECO:0000313" key="14">
    <source>
        <dbReference type="EMBL" id="EKN68778.1"/>
    </source>
</evidence>
<dbReference type="GO" id="GO:0005507">
    <property type="term" value="F:copper ion binding"/>
    <property type="evidence" value="ECO:0007669"/>
    <property type="project" value="InterPro"/>
</dbReference>
<evidence type="ECO:0000256" key="2">
    <source>
        <dbReference type="ARBA" id="ARBA00022475"/>
    </source>
</evidence>
<dbReference type="GO" id="GO:0042597">
    <property type="term" value="C:periplasmic space"/>
    <property type="evidence" value="ECO:0007669"/>
    <property type="project" value="InterPro"/>
</dbReference>
<keyword evidence="3 9" id="KW-0812">Transmembrane</keyword>
<dbReference type="Pfam" id="PF05425">
    <property type="entry name" value="CopD"/>
    <property type="match status" value="1"/>
</dbReference>
<protein>
    <submittedName>
        <fullName evidence="14">Copper resistance protein</fullName>
    </submittedName>
</protein>
<dbReference type="Pfam" id="PF04234">
    <property type="entry name" value="CopC"/>
    <property type="match status" value="1"/>
</dbReference>
<evidence type="ECO:0000256" key="5">
    <source>
        <dbReference type="ARBA" id="ARBA00022729"/>
    </source>
</evidence>
<evidence type="ECO:0000259" key="11">
    <source>
        <dbReference type="Pfam" id="PF04234"/>
    </source>
</evidence>